<accession>A0A1G6U7M7</accession>
<evidence type="ECO:0000313" key="2">
    <source>
        <dbReference type="Proteomes" id="UP000199603"/>
    </source>
</evidence>
<reference evidence="1 2" key="1">
    <citation type="submission" date="2016-10" db="EMBL/GenBank/DDBJ databases">
        <authorList>
            <person name="de Groot N.N."/>
        </authorList>
    </citation>
    <scope>NUCLEOTIDE SEQUENCE [LARGE SCALE GENOMIC DNA]</scope>
    <source>
        <strain evidence="1 2">DSM 16957</strain>
    </source>
</reference>
<name>A0A1G6U7M7_9GAMM</name>
<gene>
    <name evidence="1" type="ORF">SAMN04488509_102180</name>
</gene>
<organism evidence="1 2">
    <name type="scientific">Aquimonas voraii</name>
    <dbReference type="NCBI Taxonomy" id="265719"/>
    <lineage>
        <taxon>Bacteria</taxon>
        <taxon>Pseudomonadati</taxon>
        <taxon>Pseudomonadota</taxon>
        <taxon>Gammaproteobacteria</taxon>
        <taxon>Lysobacterales</taxon>
        <taxon>Lysobacteraceae</taxon>
        <taxon>Aquimonas</taxon>
    </lineage>
</organism>
<dbReference type="STRING" id="265719.SAMN04488509_102180"/>
<protein>
    <submittedName>
        <fullName evidence="1">Uncharacterized protein</fullName>
    </submittedName>
</protein>
<sequence>MVNLALFHATLPQYLRSQAGEADQKNLQVVLSGERKEQLLAAAGTVRVDALVVDLALLGEQPEAVLDELERAFNPELSLVVYAFAKWDLIERLRGPRRQLLRAPVSARSLRSNMIGLIVKHLASSTSATATAVSPEATLLRLEQQPPMRRYDDMQLAALQDVKSLVDCECPNQVADLVLALNAFETYSAQCQNRNEKDAQIHRMLARVTGHARAVMEYALKELCAFENIDPAALVRQAGRANG</sequence>
<dbReference type="OrthoDB" id="9800334at2"/>
<dbReference type="RefSeq" id="WP_091239894.1">
    <property type="nucleotide sequence ID" value="NZ_FNAG01000002.1"/>
</dbReference>
<evidence type="ECO:0000313" key="1">
    <source>
        <dbReference type="EMBL" id="SDD36716.1"/>
    </source>
</evidence>
<keyword evidence="2" id="KW-1185">Reference proteome</keyword>
<dbReference type="AlphaFoldDB" id="A0A1G6U7M7"/>
<proteinExistence type="predicted"/>
<dbReference type="EMBL" id="FNAG01000002">
    <property type="protein sequence ID" value="SDD36716.1"/>
    <property type="molecule type" value="Genomic_DNA"/>
</dbReference>
<dbReference type="Proteomes" id="UP000199603">
    <property type="component" value="Unassembled WGS sequence"/>
</dbReference>